<reference evidence="10 11" key="1">
    <citation type="submission" date="2019-09" db="EMBL/GenBank/DDBJ databases">
        <title>Serinicoccus pratensis sp. nov., isolated from meadow soil.</title>
        <authorList>
            <person name="Zhang W."/>
        </authorList>
    </citation>
    <scope>NUCLEOTIDE SEQUENCE [LARGE SCALE GENOMIC DNA]</scope>
    <source>
        <strain evidence="10 11">W204</strain>
    </source>
</reference>
<dbReference type="GO" id="GO:0032153">
    <property type="term" value="C:cell division site"/>
    <property type="evidence" value="ECO:0007669"/>
    <property type="project" value="TreeGrafter"/>
</dbReference>
<dbReference type="Pfam" id="PF01098">
    <property type="entry name" value="FTSW_RODA_SPOVE"/>
    <property type="match status" value="1"/>
</dbReference>
<dbReference type="GO" id="GO:0008360">
    <property type="term" value="P:regulation of cell shape"/>
    <property type="evidence" value="ECO:0007669"/>
    <property type="project" value="UniProtKB-KW"/>
</dbReference>
<sequence>MASVTATGASTVGARYARTDWAPFVAGLGLTVVGALLIWSSTKGWAGSALAVRHLVNAAVGIVLALAVVAVDVRWLRAVAPWVYLTGLLGLLLVLSPLGETVNGSRSWLFLPGGFSLQPSELAKIGLVVGLAMILAEGRDPDRPPTWREVLLAWVLAALPIALIMLQPDLGSALVFGVLTIGVVATSGASWRWTAAAVGGTVVAVVAALRVPLLDPYQVNRLLAFQDPALDPEGIGYQTTQVRLAIGSGGWSGTGLGQGPQTQGGFIPFQHTDFIFSVAGEELGLLGSLGLVGLLGFLVVRALLVGLRGEDPFGRLVAVGVACWFAFQTFQNVGMNLGLMPVTGLPLPFLSYGGSSMLACWLALGLLACAQQPTLRGRGAW</sequence>
<dbReference type="EC" id="2.4.99.28" evidence="7"/>
<dbReference type="PANTHER" id="PTHR30474:SF14">
    <property type="entry name" value="CELL CYCLE PROTEIN"/>
    <property type="match status" value="1"/>
</dbReference>
<evidence type="ECO:0000256" key="1">
    <source>
        <dbReference type="ARBA" id="ARBA00004141"/>
    </source>
</evidence>
<feature type="transmembrane region" description="Helical" evidence="9">
    <location>
        <begin position="150"/>
        <end position="166"/>
    </location>
</feature>
<dbReference type="NCBIfam" id="TIGR02210">
    <property type="entry name" value="rodA_shape"/>
    <property type="match status" value="1"/>
</dbReference>
<feature type="transmembrane region" description="Helical" evidence="9">
    <location>
        <begin position="172"/>
        <end position="189"/>
    </location>
</feature>
<dbReference type="Proteomes" id="UP000326546">
    <property type="component" value="Chromosome"/>
</dbReference>
<evidence type="ECO:0000256" key="2">
    <source>
        <dbReference type="ARBA" id="ARBA00004752"/>
    </source>
</evidence>
<dbReference type="KEGG" id="serw:FY030_09595"/>
<evidence type="ECO:0000256" key="7">
    <source>
        <dbReference type="ARBA" id="ARBA00044770"/>
    </source>
</evidence>
<feature type="transmembrane region" description="Helical" evidence="9">
    <location>
        <begin position="283"/>
        <end position="304"/>
    </location>
</feature>
<dbReference type="PROSITE" id="PS00428">
    <property type="entry name" value="FTSW_RODA_SPOVE"/>
    <property type="match status" value="1"/>
</dbReference>
<dbReference type="AlphaFoldDB" id="A0A5J6V733"/>
<feature type="transmembrane region" description="Helical" evidence="9">
    <location>
        <begin position="51"/>
        <end position="70"/>
    </location>
</feature>
<evidence type="ECO:0000313" key="11">
    <source>
        <dbReference type="Proteomes" id="UP000326546"/>
    </source>
</evidence>
<name>A0A5J6V733_9MICO</name>
<feature type="transmembrane region" description="Helical" evidence="9">
    <location>
        <begin position="21"/>
        <end position="39"/>
    </location>
</feature>
<dbReference type="GO" id="GO:0015648">
    <property type="term" value="F:lipid-linked peptidoglycan transporter activity"/>
    <property type="evidence" value="ECO:0007669"/>
    <property type="project" value="TreeGrafter"/>
</dbReference>
<feature type="transmembrane region" description="Helical" evidence="9">
    <location>
        <begin position="349"/>
        <end position="370"/>
    </location>
</feature>
<dbReference type="OrthoDB" id="9768187at2"/>
<feature type="transmembrane region" description="Helical" evidence="9">
    <location>
        <begin position="316"/>
        <end position="337"/>
    </location>
</feature>
<organism evidence="10 11">
    <name type="scientific">Ornithinimicrobium pratense</name>
    <dbReference type="NCBI Taxonomy" id="2593973"/>
    <lineage>
        <taxon>Bacteria</taxon>
        <taxon>Bacillati</taxon>
        <taxon>Actinomycetota</taxon>
        <taxon>Actinomycetes</taxon>
        <taxon>Micrococcales</taxon>
        <taxon>Ornithinimicrobiaceae</taxon>
        <taxon>Ornithinimicrobium</taxon>
    </lineage>
</organism>
<evidence type="ECO:0000256" key="6">
    <source>
        <dbReference type="ARBA" id="ARBA00023136"/>
    </source>
</evidence>
<proteinExistence type="predicted"/>
<feature type="transmembrane region" description="Helical" evidence="9">
    <location>
        <begin position="196"/>
        <end position="213"/>
    </location>
</feature>
<dbReference type="PANTHER" id="PTHR30474">
    <property type="entry name" value="CELL CYCLE PROTEIN"/>
    <property type="match status" value="1"/>
</dbReference>
<evidence type="ECO:0000256" key="8">
    <source>
        <dbReference type="ARBA" id="ARBA00049902"/>
    </source>
</evidence>
<comment type="pathway">
    <text evidence="2">Cell wall biogenesis; peptidoglycan biosynthesis.</text>
</comment>
<comment type="catalytic activity">
    <reaction evidence="8">
        <text>[GlcNAc-(1-&gt;4)-Mur2Ac(oyl-L-Ala-gamma-D-Glu-L-Lys-D-Ala-D-Ala)](n)-di-trans,octa-cis-undecaprenyl diphosphate + beta-D-GlcNAc-(1-&gt;4)-Mur2Ac(oyl-L-Ala-gamma-D-Glu-L-Lys-D-Ala-D-Ala)-di-trans,octa-cis-undecaprenyl diphosphate = [GlcNAc-(1-&gt;4)-Mur2Ac(oyl-L-Ala-gamma-D-Glu-L-Lys-D-Ala-D-Ala)](n+1)-di-trans,octa-cis-undecaprenyl diphosphate + di-trans,octa-cis-undecaprenyl diphosphate + H(+)</text>
        <dbReference type="Rhea" id="RHEA:23708"/>
        <dbReference type="Rhea" id="RHEA-COMP:9602"/>
        <dbReference type="Rhea" id="RHEA-COMP:9603"/>
        <dbReference type="ChEBI" id="CHEBI:15378"/>
        <dbReference type="ChEBI" id="CHEBI:58405"/>
        <dbReference type="ChEBI" id="CHEBI:60033"/>
        <dbReference type="ChEBI" id="CHEBI:78435"/>
        <dbReference type="EC" id="2.4.99.28"/>
    </reaction>
</comment>
<comment type="subcellular location">
    <subcellularLocation>
        <location evidence="1">Membrane</location>
        <topology evidence="1">Multi-pass membrane protein</topology>
    </subcellularLocation>
</comment>
<feature type="transmembrane region" description="Helical" evidence="9">
    <location>
        <begin position="82"/>
        <end position="102"/>
    </location>
</feature>
<keyword evidence="3 9" id="KW-0812">Transmembrane</keyword>
<dbReference type="GO" id="GO:0008955">
    <property type="term" value="F:peptidoglycan glycosyltransferase activity"/>
    <property type="evidence" value="ECO:0007669"/>
    <property type="project" value="UniProtKB-EC"/>
</dbReference>
<keyword evidence="6 9" id="KW-0472">Membrane</keyword>
<dbReference type="EMBL" id="CP044427">
    <property type="protein sequence ID" value="QFG68921.1"/>
    <property type="molecule type" value="Genomic_DNA"/>
</dbReference>
<protein>
    <recommendedName>
        <fullName evidence="7">peptidoglycan glycosyltransferase</fullName>
        <ecNumber evidence="7">2.4.99.28</ecNumber>
    </recommendedName>
</protein>
<evidence type="ECO:0000256" key="3">
    <source>
        <dbReference type="ARBA" id="ARBA00022692"/>
    </source>
</evidence>
<evidence type="ECO:0000256" key="4">
    <source>
        <dbReference type="ARBA" id="ARBA00022960"/>
    </source>
</evidence>
<dbReference type="GO" id="GO:0051301">
    <property type="term" value="P:cell division"/>
    <property type="evidence" value="ECO:0007669"/>
    <property type="project" value="InterPro"/>
</dbReference>
<keyword evidence="11" id="KW-1185">Reference proteome</keyword>
<gene>
    <name evidence="10" type="primary">rodA</name>
    <name evidence="10" type="ORF">FY030_09595</name>
</gene>
<evidence type="ECO:0000313" key="10">
    <source>
        <dbReference type="EMBL" id="QFG68921.1"/>
    </source>
</evidence>
<dbReference type="InterPro" id="IPR001182">
    <property type="entry name" value="FtsW/RodA"/>
</dbReference>
<evidence type="ECO:0000256" key="9">
    <source>
        <dbReference type="SAM" id="Phobius"/>
    </source>
</evidence>
<keyword evidence="4" id="KW-0133">Cell shape</keyword>
<accession>A0A5J6V733</accession>
<feature type="transmembrane region" description="Helical" evidence="9">
    <location>
        <begin position="122"/>
        <end position="138"/>
    </location>
</feature>
<dbReference type="RefSeq" id="WP_158061307.1">
    <property type="nucleotide sequence ID" value="NZ_CP044427.1"/>
</dbReference>
<keyword evidence="5 9" id="KW-1133">Transmembrane helix</keyword>
<dbReference type="InterPro" id="IPR011923">
    <property type="entry name" value="RodA/MrdB"/>
</dbReference>
<evidence type="ECO:0000256" key="5">
    <source>
        <dbReference type="ARBA" id="ARBA00022989"/>
    </source>
</evidence>
<dbReference type="GO" id="GO:0005886">
    <property type="term" value="C:plasma membrane"/>
    <property type="evidence" value="ECO:0007669"/>
    <property type="project" value="TreeGrafter"/>
</dbReference>
<dbReference type="InterPro" id="IPR018365">
    <property type="entry name" value="Cell_cycle_FtsW-rel_CS"/>
</dbReference>